<dbReference type="Proteomes" id="UP000095284">
    <property type="component" value="Unplaced"/>
</dbReference>
<comment type="subcellular location">
    <subcellularLocation>
        <location evidence="1">Nucleus</location>
    </subcellularLocation>
</comment>
<keyword evidence="4" id="KW-0507">mRNA processing</keyword>
<feature type="region of interest" description="Disordered" evidence="10">
    <location>
        <begin position="73"/>
        <end position="119"/>
    </location>
</feature>
<evidence type="ECO:0000256" key="3">
    <source>
        <dbReference type="ARBA" id="ARBA00022553"/>
    </source>
</evidence>
<accession>A0A1I7RNE0</accession>
<keyword evidence="14" id="KW-1185">Reference proteome</keyword>
<feature type="compositionally biased region" description="Basic residues" evidence="10">
    <location>
        <begin position="200"/>
        <end position="212"/>
    </location>
</feature>
<dbReference type="GO" id="GO:0005634">
    <property type="term" value="C:nucleus"/>
    <property type="evidence" value="ECO:0007669"/>
    <property type="project" value="UniProtKB-SubCell"/>
</dbReference>
<dbReference type="Proteomes" id="UP000659654">
    <property type="component" value="Unassembled WGS sequence"/>
</dbReference>
<dbReference type="PANTHER" id="PTHR23003:SF51">
    <property type="entry name" value="SERINE-ARGININE PROTEIN 55"/>
    <property type="match status" value="1"/>
</dbReference>
<dbReference type="FunFam" id="3.30.70.330:FF:000028">
    <property type="entry name" value="Putative serine/arginine-rich splicing factor 4"/>
    <property type="match status" value="1"/>
</dbReference>
<reference evidence="15" key="1">
    <citation type="submission" date="2016-11" db="UniProtKB">
        <authorList>
            <consortium name="WormBaseParasite"/>
        </authorList>
    </citation>
    <scope>IDENTIFICATION</scope>
</reference>
<dbReference type="SMR" id="A0A1I7RNE0"/>
<feature type="domain" description="RRM" evidence="11">
    <location>
        <begin position="3"/>
        <end position="73"/>
    </location>
</feature>
<evidence type="ECO:0000256" key="1">
    <source>
        <dbReference type="ARBA" id="ARBA00004123"/>
    </source>
</evidence>
<evidence type="ECO:0000256" key="9">
    <source>
        <dbReference type="PROSITE-ProRule" id="PRU00176"/>
    </source>
</evidence>
<feature type="compositionally biased region" description="Basic and acidic residues" evidence="10">
    <location>
        <begin position="87"/>
        <end position="109"/>
    </location>
</feature>
<dbReference type="Pfam" id="PF00076">
    <property type="entry name" value="RRM_1"/>
    <property type="match status" value="2"/>
</dbReference>
<dbReference type="InterPro" id="IPR000504">
    <property type="entry name" value="RRM_dom"/>
</dbReference>
<evidence type="ECO:0000256" key="4">
    <source>
        <dbReference type="ARBA" id="ARBA00022664"/>
    </source>
</evidence>
<protein>
    <submittedName>
        <fullName evidence="12">(pine wood nematode) hypothetical protein</fullName>
    </submittedName>
</protein>
<dbReference type="Gene3D" id="3.30.70.330">
    <property type="match status" value="2"/>
</dbReference>
<name>A0A1I7RNE0_BURXY</name>
<keyword evidence="3" id="KW-0597">Phosphoprotein</keyword>
<dbReference type="AlphaFoldDB" id="A0A1I7RNE0"/>
<feature type="region of interest" description="Disordered" evidence="10">
    <location>
        <begin position="192"/>
        <end position="232"/>
    </location>
</feature>
<dbReference type="EMBL" id="CAJFCV020000005">
    <property type="protein sequence ID" value="CAG9123918.1"/>
    <property type="molecule type" value="Genomic_DNA"/>
</dbReference>
<dbReference type="CDD" id="cd12337">
    <property type="entry name" value="RRM1_SRSF4_like"/>
    <property type="match status" value="1"/>
</dbReference>
<proteinExistence type="inferred from homology"/>
<evidence type="ECO:0000256" key="7">
    <source>
        <dbReference type="ARBA" id="ARBA00023187"/>
    </source>
</evidence>
<feature type="compositionally biased region" description="Basic and acidic residues" evidence="10">
    <location>
        <begin position="223"/>
        <end position="232"/>
    </location>
</feature>
<evidence type="ECO:0000256" key="10">
    <source>
        <dbReference type="SAM" id="MobiDB-lite"/>
    </source>
</evidence>
<dbReference type="InterPro" id="IPR050374">
    <property type="entry name" value="RRT5_SRSF_SR"/>
</dbReference>
<evidence type="ECO:0000256" key="6">
    <source>
        <dbReference type="ARBA" id="ARBA00022884"/>
    </source>
</evidence>
<evidence type="ECO:0000256" key="2">
    <source>
        <dbReference type="ARBA" id="ARBA00010269"/>
    </source>
</evidence>
<keyword evidence="7" id="KW-0508">mRNA splicing</keyword>
<dbReference type="PANTHER" id="PTHR23003">
    <property type="entry name" value="RNA RECOGNITION MOTIF RRM DOMAIN CONTAINING PROTEIN"/>
    <property type="match status" value="1"/>
</dbReference>
<dbReference type="InterPro" id="IPR012677">
    <property type="entry name" value="Nucleotide-bd_a/b_plait_sf"/>
</dbReference>
<feature type="domain" description="RRM" evidence="11">
    <location>
        <begin position="124"/>
        <end position="192"/>
    </location>
</feature>
<dbReference type="GO" id="GO:0003729">
    <property type="term" value="F:mRNA binding"/>
    <property type="evidence" value="ECO:0007669"/>
    <property type="project" value="TreeGrafter"/>
</dbReference>
<dbReference type="GO" id="GO:0008380">
    <property type="term" value="P:RNA splicing"/>
    <property type="evidence" value="ECO:0007669"/>
    <property type="project" value="UniProtKB-KW"/>
</dbReference>
<keyword evidence="8" id="KW-0539">Nucleus</keyword>
<evidence type="ECO:0000313" key="12">
    <source>
        <dbReference type="EMBL" id="CAD5232064.1"/>
    </source>
</evidence>
<sequence length="232" mass="26808">MPTRIFFGRLPFRTTERDIEHFCRGFGTINDVILKKGFGFVDFENPRDAEDVVYELNGKELLGSRIVVENCKPGHKPFASGGSSRGGGRDRDRDRDYRGGDRGDRDRRQPKWLSKYGPPEQTRHRLVVENLSTRCSWQDLKDMMRAIGEVTYAHAHKPERNTALVCFTRADDVKRAIEKFQGKEINGRKIKLIDDTRSVSRSRSRSRSRSPRRSPSPRSRSRSPIERSRSRS</sequence>
<dbReference type="WBParaSite" id="BXY_0222600.1">
    <property type="protein sequence ID" value="BXY_0222600.1"/>
    <property type="gene ID" value="BXY_0222600"/>
</dbReference>
<organism evidence="13 15">
    <name type="scientific">Bursaphelenchus xylophilus</name>
    <name type="common">Pinewood nematode worm</name>
    <name type="synonym">Aphelenchoides xylophilus</name>
    <dbReference type="NCBI Taxonomy" id="6326"/>
    <lineage>
        <taxon>Eukaryota</taxon>
        <taxon>Metazoa</taxon>
        <taxon>Ecdysozoa</taxon>
        <taxon>Nematoda</taxon>
        <taxon>Chromadorea</taxon>
        <taxon>Rhabditida</taxon>
        <taxon>Tylenchina</taxon>
        <taxon>Tylenchomorpha</taxon>
        <taxon>Aphelenchoidea</taxon>
        <taxon>Aphelenchoididae</taxon>
        <taxon>Bursaphelenchus</taxon>
    </lineage>
</organism>
<dbReference type="OrthoDB" id="1099063at2759"/>
<evidence type="ECO:0000256" key="8">
    <source>
        <dbReference type="ARBA" id="ARBA00023242"/>
    </source>
</evidence>
<evidence type="ECO:0000256" key="5">
    <source>
        <dbReference type="ARBA" id="ARBA00022737"/>
    </source>
</evidence>
<dbReference type="EMBL" id="CAJFDI010000005">
    <property type="protein sequence ID" value="CAD5232064.1"/>
    <property type="molecule type" value="Genomic_DNA"/>
</dbReference>
<dbReference type="eggNOG" id="KOG0106">
    <property type="taxonomic scope" value="Eukaryota"/>
</dbReference>
<evidence type="ECO:0000313" key="14">
    <source>
        <dbReference type="Proteomes" id="UP000659654"/>
    </source>
</evidence>
<evidence type="ECO:0000313" key="15">
    <source>
        <dbReference type="WBParaSite" id="BXY_0222600.1"/>
    </source>
</evidence>
<dbReference type="Proteomes" id="UP000582659">
    <property type="component" value="Unassembled WGS sequence"/>
</dbReference>
<dbReference type="SUPFAM" id="SSF54928">
    <property type="entry name" value="RNA-binding domain, RBD"/>
    <property type="match status" value="1"/>
</dbReference>
<dbReference type="SMART" id="SM00360">
    <property type="entry name" value="RRM"/>
    <property type="match status" value="2"/>
</dbReference>
<comment type="similarity">
    <text evidence="2">Belongs to the splicing factor SR family.</text>
</comment>
<dbReference type="GO" id="GO:0006397">
    <property type="term" value="P:mRNA processing"/>
    <property type="evidence" value="ECO:0007669"/>
    <property type="project" value="UniProtKB-KW"/>
</dbReference>
<evidence type="ECO:0000259" key="11">
    <source>
        <dbReference type="PROSITE" id="PS50102"/>
    </source>
</evidence>
<reference evidence="12" key="2">
    <citation type="submission" date="2020-09" db="EMBL/GenBank/DDBJ databases">
        <authorList>
            <person name="Kikuchi T."/>
        </authorList>
    </citation>
    <scope>NUCLEOTIDE SEQUENCE</scope>
    <source>
        <strain evidence="12">Ka4C1</strain>
    </source>
</reference>
<evidence type="ECO:0000313" key="13">
    <source>
        <dbReference type="Proteomes" id="UP000095284"/>
    </source>
</evidence>
<gene>
    <name evidence="12" type="ORF">BXYJ_LOCUS12155</name>
</gene>
<keyword evidence="6 9" id="KW-0694">RNA-binding</keyword>
<dbReference type="PROSITE" id="PS50102">
    <property type="entry name" value="RRM"/>
    <property type="match status" value="2"/>
</dbReference>
<dbReference type="InterPro" id="IPR035979">
    <property type="entry name" value="RBD_domain_sf"/>
</dbReference>
<dbReference type="GO" id="GO:0005737">
    <property type="term" value="C:cytoplasm"/>
    <property type="evidence" value="ECO:0007669"/>
    <property type="project" value="TreeGrafter"/>
</dbReference>
<keyword evidence="5" id="KW-0677">Repeat</keyword>